<gene>
    <name evidence="5" type="primary">LOC113117867</name>
</gene>
<dbReference type="KEGG" id="caua:113117867"/>
<dbReference type="SUPFAM" id="SSF56672">
    <property type="entry name" value="DNA/RNA polymerases"/>
    <property type="match status" value="1"/>
</dbReference>
<dbReference type="PANTHER" id="PTHR47331">
    <property type="entry name" value="PHD-TYPE DOMAIN-CONTAINING PROTEIN"/>
    <property type="match status" value="1"/>
</dbReference>
<evidence type="ECO:0000313" key="4">
    <source>
        <dbReference type="Proteomes" id="UP000515129"/>
    </source>
</evidence>
<organism evidence="4 5">
    <name type="scientific">Carassius auratus</name>
    <name type="common">Goldfish</name>
    <dbReference type="NCBI Taxonomy" id="7957"/>
    <lineage>
        <taxon>Eukaryota</taxon>
        <taxon>Metazoa</taxon>
        <taxon>Chordata</taxon>
        <taxon>Craniata</taxon>
        <taxon>Vertebrata</taxon>
        <taxon>Euteleostomi</taxon>
        <taxon>Actinopterygii</taxon>
        <taxon>Neopterygii</taxon>
        <taxon>Teleostei</taxon>
        <taxon>Ostariophysi</taxon>
        <taxon>Cypriniformes</taxon>
        <taxon>Cyprinidae</taxon>
        <taxon>Cyprininae</taxon>
        <taxon>Carassius</taxon>
    </lineage>
</organism>
<feature type="region of interest" description="Disordered" evidence="2">
    <location>
        <begin position="139"/>
        <end position="179"/>
    </location>
</feature>
<dbReference type="InterPro" id="IPR043502">
    <property type="entry name" value="DNA/RNA_pol_sf"/>
</dbReference>
<keyword evidence="1" id="KW-0175">Coiled coil</keyword>
<dbReference type="InterPro" id="IPR001584">
    <property type="entry name" value="Integrase_cat-core"/>
</dbReference>
<evidence type="ECO:0000259" key="3">
    <source>
        <dbReference type="PROSITE" id="PS50994"/>
    </source>
</evidence>
<protein>
    <submittedName>
        <fullName evidence="5">Uncharacterized protein LOC113117867</fullName>
    </submittedName>
</protein>
<keyword evidence="4" id="KW-1185">Reference proteome</keyword>
<sequence length="1967" mass="221767">MSQRSNSKKGNEDIQSETVRSRSSRASGTSSSSKISMAVAMAKAKAEAAQARAAHTQKEIELKVEQARVQANLDALNEEKEKDAAIAEANALVAGLQDMGFEVCSKASSQVPQSVKDQRVAAYVSAQASLCSKGLSVRRGSDYTSPTLHPPHSQTNDAIISTPHPLSTSQNQAAASADTMPHQVYQAPQTSGVPLQQSYNPAFNTFSVLQRDESRLQQNVKSDPSPPARAHVHKTPYEASYDHSTSTGDLIKYLARSSLVTSGLSAYDDQPINYWAWKTSFLNAITDLDLSAAGELDLLTRYLGKESTEQVRRIKTVNIKDPVIGLRMAWERLDKVYGSPEAVEQALFNKLENFPKVTMKDPRGLRDLADLLSELQAAKEDNYLAGLSYLDTSRGIRPIIEKLPYNMQEKWLYLGAKYKQEHLVSFPPFSVFVDFITMEARARTDPSFNFFTEATVERKSKWEKPTKTPVYVHKTQVSGVSKAEYGESTERIDPNKHCPLHKKPHPLRKCRGFREKSINDRKHLLKEHHICFRCCSSTDHIAKDCTAEIKCTECGSVAHVTALHPYSPTWKSKAFPSTSEDGGEEDKAEIREVKSTCTQVCGEGLSARTCAKICLVNVFPNGCKNESKRMYAILDEQSNRSLARSEFFEIFKISGNSYSYTLKTCAGCSETAGRRASGYTVESVDKKIGIRLPTLLECNQIPNVRTEIPTPEAAYHQAHLKRIADKIPPLDPDAKILLLLGRDILQVHKVREQISGPGDAPFAQRLDLGWVIIGDVCLGGAHRTQEVRSYKTAIFENGRTSYLQPCNNQIKIKEVFEQAFRPQHHSAPISISGSMTLSGDCLGQTVFARSPDDHRLAASMEDLEFLKIMEAECFQDSSGSWVAPLPFRLPRQRLPNNRKQVFDRFVSLQRSLDKRPQMKADFLEFMEKMFKKPHAEVAPPVQPGQECWYLPLFGVYHPRKPDRIRVVFDSSASCEGVSLNDVLLTGPNLNNSLLGVLMRFRKEQVAITADIEQMFHCFVVKEDHRDFLRFLWYRDNDPTSDIIDYRMRVHLFGNSPSPAVAVYGLRRAAKKAEADYGSDARRFIEREFYVDDALKSFSTEEEAVSVLGRAQKMLATSNLRLHKIASNRMAVIEAFPFEDRTKDINSLDLFVDDLPIQRSLGLLWNMRTDTFMFRIEDDQRPFTRRGVLSTVNSLYDPLGFLAPITVHGRLILRELTKQAEDWDTPLPKDMETEWTRWKRSLQDLEGLQIPRPYTSFSTAGALRRELYVFADASVKAIAAVAYIKVTSHQEQTEIGFVFGKAKLAPQPDLTIPRLELCAAVLAIEIAEMIVSEMDTMFDNIVYYTDSKVVLGYIQNQSRRFYVYVHNRIQRIRQSPCSGLWKYVPTHLNPADIGSRTVTSDLLSSTTWLKGPAFLHDASLHSPEIQEAYDLIDPDADSEVRPQVVASFTRVTKDVIHPQRFERFSKFSTLLTAVARLIHVARSFAHSIQDECQGWHVCRPTEEELLKAKVCIVKSVQNEYYSEELKCINSGSNLPLNSSLWKLHPILDQNQLLRVGGRIEQSDLSIDEVHPIIIPGRHHLATLIVSHYHDAVKHQGRHLTEGAIRTAGFWLVGAKRCISSLLHKCVTCRKLRGKMEHQQMAALPAERVQVAPPFTYVGVDVFGPWEIVSRRTRGGVFNSKRWAVMFSCMCSRAVHIEVIEAMGTSSFINALRRFFAIRGPAKQIRSDCGTNFIGASRELEMDLSNPGFKRVEEYLNTQNCTWVFNPPHASHMGGAWERMIGIARRILDCMLLEQKRSHLSHEVLTTLMAEVTAIMNARPLIPVSSDPESPLILTPAMLLTLKLGSAPPPPSGSFQEAHLIRVQWKQVQSLADMFWNKWKHEYLKTLQLRYKWQGKRPNLQEGDVVLLKDNQAKRNQWPVGLITKTFPEEDGLVRKVQVEIVKDGARKAFSRPVTEVVLLLSSKSDSVN</sequence>
<evidence type="ECO:0000313" key="5">
    <source>
        <dbReference type="RefSeq" id="XP_026142574.1"/>
    </source>
</evidence>
<reference evidence="5" key="1">
    <citation type="submission" date="2025-08" db="UniProtKB">
        <authorList>
            <consortium name="RefSeq"/>
        </authorList>
    </citation>
    <scope>IDENTIFICATION</scope>
    <source>
        <strain evidence="5">Wakin</strain>
        <tissue evidence="5">Muscle</tissue>
    </source>
</reference>
<dbReference type="OrthoDB" id="6122721at2759"/>
<feature type="compositionally biased region" description="Polar residues" evidence="2">
    <location>
        <begin position="142"/>
        <end position="174"/>
    </location>
</feature>
<dbReference type="InterPro" id="IPR036397">
    <property type="entry name" value="RNaseH_sf"/>
</dbReference>
<dbReference type="Proteomes" id="UP000515129">
    <property type="component" value="Chromosome 17"/>
</dbReference>
<dbReference type="GeneID" id="113117867"/>
<feature type="region of interest" description="Disordered" evidence="2">
    <location>
        <begin position="1"/>
        <end position="39"/>
    </location>
</feature>
<feature type="compositionally biased region" description="Low complexity" evidence="2">
    <location>
        <begin position="24"/>
        <end position="39"/>
    </location>
</feature>
<evidence type="ECO:0000256" key="1">
    <source>
        <dbReference type="SAM" id="Coils"/>
    </source>
</evidence>
<dbReference type="InterPro" id="IPR008042">
    <property type="entry name" value="Retrotrans_Pao"/>
</dbReference>
<name>A0A6P6RA00_CARAU</name>
<dbReference type="InterPro" id="IPR012337">
    <property type="entry name" value="RNaseH-like_sf"/>
</dbReference>
<feature type="coiled-coil region" evidence="1">
    <location>
        <begin position="39"/>
        <end position="79"/>
    </location>
</feature>
<accession>A0A6P6RA00</accession>
<dbReference type="InterPro" id="IPR040676">
    <property type="entry name" value="DUF5641"/>
</dbReference>
<dbReference type="CDD" id="cd01644">
    <property type="entry name" value="RT_pepA17"/>
    <property type="match status" value="1"/>
</dbReference>
<dbReference type="Pfam" id="PF05380">
    <property type="entry name" value="Peptidase_A17"/>
    <property type="match status" value="1"/>
</dbReference>
<proteinExistence type="predicted"/>
<dbReference type="PROSITE" id="PS50994">
    <property type="entry name" value="INTEGRASE"/>
    <property type="match status" value="1"/>
</dbReference>
<dbReference type="PANTHER" id="PTHR47331:SF6">
    <property type="entry name" value="DOUBLECORTIN DOMAIN-CONTAINING PROTEIN"/>
    <property type="match status" value="1"/>
</dbReference>
<dbReference type="SUPFAM" id="SSF53098">
    <property type="entry name" value="Ribonuclease H-like"/>
    <property type="match status" value="1"/>
</dbReference>
<dbReference type="GO" id="GO:0015074">
    <property type="term" value="P:DNA integration"/>
    <property type="evidence" value="ECO:0007669"/>
    <property type="project" value="InterPro"/>
</dbReference>
<evidence type="ECO:0000256" key="2">
    <source>
        <dbReference type="SAM" id="MobiDB-lite"/>
    </source>
</evidence>
<dbReference type="Pfam" id="PF18701">
    <property type="entry name" value="DUF5641"/>
    <property type="match status" value="1"/>
</dbReference>
<dbReference type="Gene3D" id="3.30.420.10">
    <property type="entry name" value="Ribonuclease H-like superfamily/Ribonuclease H"/>
    <property type="match status" value="1"/>
</dbReference>
<dbReference type="RefSeq" id="XP_026142574.1">
    <property type="nucleotide sequence ID" value="XM_026286789.1"/>
</dbReference>
<dbReference type="GO" id="GO:0003676">
    <property type="term" value="F:nucleic acid binding"/>
    <property type="evidence" value="ECO:0007669"/>
    <property type="project" value="InterPro"/>
</dbReference>
<feature type="domain" description="Integrase catalytic" evidence="3">
    <location>
        <begin position="1647"/>
        <end position="1842"/>
    </location>
</feature>